<feature type="region of interest" description="Disordered" evidence="2">
    <location>
        <begin position="349"/>
        <end position="395"/>
    </location>
</feature>
<dbReference type="AlphaFoldDB" id="A0A177A5I8"/>
<dbReference type="OrthoDB" id="5404651at2759"/>
<feature type="compositionally biased region" description="Acidic residues" evidence="2">
    <location>
        <begin position="470"/>
        <end position="480"/>
    </location>
</feature>
<proteinExistence type="predicted"/>
<dbReference type="RefSeq" id="XP_024321805.1">
    <property type="nucleotide sequence ID" value="XM_024470906.1"/>
</dbReference>
<accession>A0A177A5I8</accession>
<feature type="compositionally biased region" description="Polar residues" evidence="2">
    <location>
        <begin position="36"/>
        <end position="45"/>
    </location>
</feature>
<feature type="compositionally biased region" description="Low complexity" evidence="2">
    <location>
        <begin position="46"/>
        <end position="62"/>
    </location>
</feature>
<gene>
    <name evidence="3" type="ORF">VC83_07331</name>
</gene>
<evidence type="ECO:0000313" key="3">
    <source>
        <dbReference type="EMBL" id="OAF56511.1"/>
    </source>
</evidence>
<protein>
    <submittedName>
        <fullName evidence="3">Uncharacterized protein</fullName>
    </submittedName>
</protein>
<feature type="region of interest" description="Disordered" evidence="2">
    <location>
        <begin position="412"/>
        <end position="501"/>
    </location>
</feature>
<name>A0A177A5I8_9PEZI</name>
<dbReference type="VEuPathDB" id="FungiDB:GMDG_07775"/>
<feature type="compositionally biased region" description="Polar residues" evidence="2">
    <location>
        <begin position="375"/>
        <end position="395"/>
    </location>
</feature>
<reference evidence="3" key="1">
    <citation type="submission" date="2016-03" db="EMBL/GenBank/DDBJ databases">
        <title>Updated assembly of Pseudogymnoascus destructans, the fungus causing white-nose syndrome of bats.</title>
        <authorList>
            <person name="Palmer J.M."/>
            <person name="Drees K.P."/>
            <person name="Foster J.T."/>
            <person name="Lindner D.L."/>
        </authorList>
    </citation>
    <scope>NUCLEOTIDE SEQUENCE [LARGE SCALE GENOMIC DNA]</scope>
    <source>
        <strain evidence="3">20631-21</strain>
    </source>
</reference>
<sequence>MNESIQFEDTAKIEVPTTSQPHHATLLSDSDIAKATTGSPTTSMLAANPSSPPTSFNTSSAPAPAPKNVERPRYSSPPPQSSITPPPSSQAPKRQSPSSAFDRDTTPTHAIFSSPPPTVSYNSKRGAGRPLPIPASHIATASAAELHASLEAALNENSRLDGEVHEARMAAAHYKLQHSLLVIETEEATKRMEVEHEMTRREVEILQATEISRREASSQPPEQPSASARYIAEMKAYCESMEQENALINRRLNRAKAIIAEKEEDISDLLSENHRYVGRIRENREHMRLLRSPGGLYAPATTPRTQSQNFPTTPQYTRPTPKHTPHSIRQHDSQDSFATLLLADRVLNDQNSAPSTPTSTRFTHRTNSHVKHSRNVQSLSSLPSTPLRNSSQSQHLLPSVQFVPQSEPRYRTNQDLFSPAQPARTALPHGRTEKRRKSRDSTISASDAEELASYAHPQAHPSQETRHSDDTEEQESDDVQESQASAAASAMLRRDPRESFEVAASPGLNEATEKGALLQAKIFGSVTKGASVPKRKRLPDDEEVRAKKLRMAAGEGVGLGIYGA</sequence>
<dbReference type="eggNOG" id="ENOG502SNMT">
    <property type="taxonomic scope" value="Eukaryota"/>
</dbReference>
<feature type="compositionally biased region" description="Basic residues" evidence="2">
    <location>
        <begin position="362"/>
        <end position="374"/>
    </location>
</feature>
<dbReference type="Proteomes" id="UP000077154">
    <property type="component" value="Unassembled WGS sequence"/>
</dbReference>
<feature type="coiled-coil region" evidence="1">
    <location>
        <begin position="238"/>
        <end position="272"/>
    </location>
</feature>
<feature type="compositionally biased region" description="Pro residues" evidence="2">
    <location>
        <begin position="75"/>
        <end position="89"/>
    </location>
</feature>
<feature type="region of interest" description="Disordered" evidence="2">
    <location>
        <begin position="295"/>
        <end position="331"/>
    </location>
</feature>
<dbReference type="EMBL" id="KV441403">
    <property type="protein sequence ID" value="OAF56511.1"/>
    <property type="molecule type" value="Genomic_DNA"/>
</dbReference>
<feature type="compositionally biased region" description="Polar residues" evidence="2">
    <location>
        <begin position="349"/>
        <end position="361"/>
    </location>
</feature>
<organism evidence="3">
    <name type="scientific">Pseudogymnoascus destructans</name>
    <dbReference type="NCBI Taxonomy" id="655981"/>
    <lineage>
        <taxon>Eukaryota</taxon>
        <taxon>Fungi</taxon>
        <taxon>Dikarya</taxon>
        <taxon>Ascomycota</taxon>
        <taxon>Pezizomycotina</taxon>
        <taxon>Leotiomycetes</taxon>
        <taxon>Thelebolales</taxon>
        <taxon>Thelebolaceae</taxon>
        <taxon>Pseudogymnoascus</taxon>
    </lineage>
</organism>
<keyword evidence="1" id="KW-0175">Coiled coil</keyword>
<evidence type="ECO:0000256" key="1">
    <source>
        <dbReference type="SAM" id="Coils"/>
    </source>
</evidence>
<dbReference type="GeneID" id="36290379"/>
<feature type="compositionally biased region" description="Polar residues" evidence="2">
    <location>
        <begin position="90"/>
        <end position="99"/>
    </location>
</feature>
<feature type="compositionally biased region" description="Polar residues" evidence="2">
    <location>
        <begin position="302"/>
        <end position="318"/>
    </location>
</feature>
<evidence type="ECO:0000256" key="2">
    <source>
        <dbReference type="SAM" id="MobiDB-lite"/>
    </source>
</evidence>
<feature type="region of interest" description="Disordered" evidence="2">
    <location>
        <begin position="1"/>
        <end position="134"/>
    </location>
</feature>
<feature type="compositionally biased region" description="Low complexity" evidence="2">
    <location>
        <begin position="481"/>
        <end position="490"/>
    </location>
</feature>